<feature type="binding site" evidence="6">
    <location>
        <position position="77"/>
    </location>
    <ligand>
        <name>Zn(2+)</name>
        <dbReference type="ChEBI" id="CHEBI:29105"/>
        <label>2</label>
    </ligand>
</feature>
<feature type="binding site" evidence="6">
    <location>
        <position position="102"/>
    </location>
    <ligand>
        <name>Zn(2+)</name>
        <dbReference type="ChEBI" id="CHEBI:29105"/>
        <label>2</label>
    </ligand>
</feature>
<dbReference type="CDD" id="cd10511">
    <property type="entry name" value="Zn-ribbon_TFS"/>
    <property type="match status" value="1"/>
</dbReference>
<keyword evidence="1 6" id="KW-0479">Metal-binding</keyword>
<dbReference type="GO" id="GO:0006355">
    <property type="term" value="P:regulation of DNA-templated transcription"/>
    <property type="evidence" value="ECO:0007669"/>
    <property type="project" value="InterPro"/>
</dbReference>
<dbReference type="GO" id="GO:0003676">
    <property type="term" value="F:nucleic acid binding"/>
    <property type="evidence" value="ECO:0007669"/>
    <property type="project" value="InterPro"/>
</dbReference>
<evidence type="ECO:0000256" key="6">
    <source>
        <dbReference type="PIRSR" id="PIRSR005586-1"/>
    </source>
</evidence>
<dbReference type="Gene3D" id="2.20.25.10">
    <property type="match status" value="1"/>
</dbReference>
<dbReference type="InterPro" id="IPR012164">
    <property type="entry name" value="Rpa12/Rpb9/Rpc10/TFS"/>
</dbReference>
<feature type="zinc finger region" description="C4-type" evidence="7">
    <location>
        <begin position="4"/>
        <end position="25"/>
    </location>
</feature>
<keyword evidence="4" id="KW-0805">Transcription regulation</keyword>
<dbReference type="Pfam" id="PF01096">
    <property type="entry name" value="Zn_ribbon_TFIIS"/>
    <property type="match status" value="1"/>
</dbReference>
<dbReference type="InterPro" id="IPR006288">
    <property type="entry name" value="TFS"/>
</dbReference>
<dbReference type="InterPro" id="IPR001222">
    <property type="entry name" value="Znf_TFIIS"/>
</dbReference>
<evidence type="ECO:0000313" key="11">
    <source>
        <dbReference type="EMBL" id="HGQ18894.1"/>
    </source>
</evidence>
<gene>
    <name evidence="10" type="ORF">ENT87_06360</name>
    <name evidence="11" type="ORF">ENU30_07995</name>
</gene>
<dbReference type="SMART" id="SM00661">
    <property type="entry name" value="RPOL9"/>
    <property type="match status" value="1"/>
</dbReference>
<dbReference type="PIRSF" id="PIRSF005586">
    <property type="entry name" value="RNApol_RpoM"/>
    <property type="match status" value="1"/>
</dbReference>
<keyword evidence="3 6" id="KW-0862">Zinc</keyword>
<evidence type="ECO:0000256" key="7">
    <source>
        <dbReference type="PIRSR" id="PIRSR005586-2"/>
    </source>
</evidence>
<evidence type="ECO:0000256" key="4">
    <source>
        <dbReference type="ARBA" id="ARBA00023015"/>
    </source>
</evidence>
<evidence type="ECO:0000256" key="1">
    <source>
        <dbReference type="ARBA" id="ARBA00022723"/>
    </source>
</evidence>
<feature type="binding site" evidence="6">
    <location>
        <position position="4"/>
    </location>
    <ligand>
        <name>Zn(2+)</name>
        <dbReference type="ChEBI" id="CHEBI:29105"/>
        <label>1</label>
    </ligand>
</feature>
<dbReference type="EMBL" id="DTAI01000189">
    <property type="protein sequence ID" value="HGN37151.1"/>
    <property type="molecule type" value="Genomic_DNA"/>
</dbReference>
<organism evidence="10">
    <name type="scientific">Ignisphaera aggregans</name>
    <dbReference type="NCBI Taxonomy" id="334771"/>
    <lineage>
        <taxon>Archaea</taxon>
        <taxon>Thermoproteota</taxon>
        <taxon>Thermoprotei</taxon>
        <taxon>Desulfurococcales</taxon>
        <taxon>Desulfurococcaceae</taxon>
        <taxon>Ignisphaera</taxon>
    </lineage>
</organism>
<reference evidence="10" key="1">
    <citation type="journal article" date="2020" name="mSystems">
        <title>Genome- and Community-Level Interaction Insights into Carbon Utilization and Element Cycling Functions of Hydrothermarchaeota in Hydrothermal Sediment.</title>
        <authorList>
            <person name="Zhou Z."/>
            <person name="Liu Y."/>
            <person name="Xu W."/>
            <person name="Pan J."/>
            <person name="Luo Z.H."/>
            <person name="Li M."/>
        </authorList>
    </citation>
    <scope>NUCLEOTIDE SEQUENCE [LARGE SCALE GENOMIC DNA]</scope>
    <source>
        <strain evidence="10">SpSt-618</strain>
        <strain evidence="11">SpSt-657</strain>
    </source>
</reference>
<dbReference type="GO" id="GO:0006351">
    <property type="term" value="P:DNA-templated transcription"/>
    <property type="evidence" value="ECO:0007669"/>
    <property type="project" value="InterPro"/>
</dbReference>
<evidence type="ECO:0000259" key="9">
    <source>
        <dbReference type="PROSITE" id="PS51133"/>
    </source>
</evidence>
<evidence type="ECO:0000256" key="3">
    <source>
        <dbReference type="ARBA" id="ARBA00022833"/>
    </source>
</evidence>
<keyword evidence="2 7" id="KW-0863">Zinc-finger</keyword>
<dbReference type="PROSITE" id="PS00466">
    <property type="entry name" value="ZF_TFIIS_1"/>
    <property type="match status" value="1"/>
</dbReference>
<dbReference type="SUPFAM" id="SSF57783">
    <property type="entry name" value="Zinc beta-ribbon"/>
    <property type="match status" value="1"/>
</dbReference>
<feature type="binding site" evidence="6">
    <location>
        <position position="105"/>
    </location>
    <ligand>
        <name>Zn(2+)</name>
        <dbReference type="ChEBI" id="CHEBI:29105"/>
        <label>2</label>
    </ligand>
</feature>
<dbReference type="GO" id="GO:0003899">
    <property type="term" value="F:DNA-directed RNA polymerase activity"/>
    <property type="evidence" value="ECO:0007669"/>
    <property type="project" value="InterPro"/>
</dbReference>
<evidence type="ECO:0000256" key="8">
    <source>
        <dbReference type="RuleBase" id="RU003474"/>
    </source>
</evidence>
<name>A0A7J3I968_9CREN</name>
<sequence>MIFCPICGSLMAFEKSRRSYRCPKCGYEMKNRDSGKIVVSRTIMHDEKERLAVIESPATDMPPGAVLLKGHTRCPKCSGEDVYAWQLQTRAADEPPTTFYKCVKCGHTWREY</sequence>
<dbReference type="GO" id="GO:0008270">
    <property type="term" value="F:zinc ion binding"/>
    <property type="evidence" value="ECO:0007669"/>
    <property type="project" value="UniProtKB-KW"/>
</dbReference>
<dbReference type="NCBIfam" id="TIGR01384">
    <property type="entry name" value="TFS_arch"/>
    <property type="match status" value="1"/>
</dbReference>
<accession>A0A7J3I968</accession>
<dbReference type="PANTHER" id="PTHR11239">
    <property type="entry name" value="DNA-DIRECTED RNA POLYMERASE"/>
    <property type="match status" value="1"/>
</dbReference>
<protein>
    <submittedName>
        <fullName evidence="10">Transcription factor S</fullName>
    </submittedName>
</protein>
<dbReference type="AlphaFoldDB" id="A0A7J3I968"/>
<dbReference type="PROSITE" id="PS51133">
    <property type="entry name" value="ZF_TFIIS_2"/>
    <property type="match status" value="1"/>
</dbReference>
<dbReference type="EMBL" id="DTBZ01000151">
    <property type="protein sequence ID" value="HGQ18894.1"/>
    <property type="molecule type" value="Genomic_DNA"/>
</dbReference>
<feature type="binding site" evidence="6">
    <location>
        <position position="25"/>
    </location>
    <ligand>
        <name>Zn(2+)</name>
        <dbReference type="ChEBI" id="CHEBI:29105"/>
        <label>1</label>
    </ligand>
</feature>
<evidence type="ECO:0000256" key="5">
    <source>
        <dbReference type="PIRNR" id="PIRNR005586"/>
    </source>
</evidence>
<feature type="binding site" evidence="6">
    <location>
        <position position="22"/>
    </location>
    <ligand>
        <name>Zn(2+)</name>
        <dbReference type="ChEBI" id="CHEBI:29105"/>
        <label>1</label>
    </ligand>
</feature>
<dbReference type="Gene3D" id="2.20.28.30">
    <property type="entry name" value="RNA polymerase ii, chain L"/>
    <property type="match status" value="1"/>
</dbReference>
<proteinExistence type="inferred from homology"/>
<feature type="binding site" evidence="6">
    <location>
        <position position="74"/>
    </location>
    <ligand>
        <name>Zn(2+)</name>
        <dbReference type="ChEBI" id="CHEBI:29105"/>
        <label>2</label>
    </ligand>
</feature>
<dbReference type="PANTHER" id="PTHR11239:SF12">
    <property type="entry name" value="DNA-DIRECTED RNA POLYMERASE III SUBUNIT RPC10"/>
    <property type="match status" value="1"/>
</dbReference>
<dbReference type="SMART" id="SM00440">
    <property type="entry name" value="ZnF_C2C2"/>
    <property type="match status" value="1"/>
</dbReference>
<evidence type="ECO:0000256" key="2">
    <source>
        <dbReference type="ARBA" id="ARBA00022771"/>
    </source>
</evidence>
<keyword evidence="5 8" id="KW-0804">Transcription</keyword>
<comment type="similarity">
    <text evidence="5 8">Belongs to the archaeal rpoM/eukaryotic RPA12/RPB9/RPC11 RNA polymerase family.</text>
</comment>
<evidence type="ECO:0000313" key="10">
    <source>
        <dbReference type="EMBL" id="HGN37151.1"/>
    </source>
</evidence>
<feature type="domain" description="TFIIS-type" evidence="9">
    <location>
        <begin position="70"/>
        <end position="110"/>
    </location>
</feature>
<dbReference type="InterPro" id="IPR001529">
    <property type="entry name" value="Zn_ribbon_RPB9"/>
</dbReference>
<comment type="caution">
    <text evidence="10">The sequence shown here is derived from an EMBL/GenBank/DDBJ whole genome shotgun (WGS) entry which is preliminary data.</text>
</comment>
<feature type="binding site" evidence="6">
    <location>
        <position position="7"/>
    </location>
    <ligand>
        <name>Zn(2+)</name>
        <dbReference type="ChEBI" id="CHEBI:29105"/>
        <label>1</label>
    </ligand>
</feature>